<dbReference type="GO" id="GO:0015451">
    <property type="term" value="F:decarboxylation-driven active transmembrane transporter activity"/>
    <property type="evidence" value="ECO:0007669"/>
    <property type="project" value="UniProtKB-EC"/>
</dbReference>
<keyword evidence="9 16" id="KW-1278">Translocase</keyword>
<dbReference type="HAMAP" id="MF_00404">
    <property type="entry name" value="OadG"/>
    <property type="match status" value="1"/>
</dbReference>
<dbReference type="GO" id="GO:0036376">
    <property type="term" value="P:sodium ion export across plasma membrane"/>
    <property type="evidence" value="ECO:0007669"/>
    <property type="project" value="InterPro"/>
</dbReference>
<dbReference type="EMBL" id="QWEZ01000001">
    <property type="protein sequence ID" value="RRJ85054.1"/>
    <property type="molecule type" value="Genomic_DNA"/>
</dbReference>
<feature type="compositionally biased region" description="Low complexity" evidence="18">
    <location>
        <begin position="54"/>
        <end position="64"/>
    </location>
</feature>
<evidence type="ECO:0000256" key="1">
    <source>
        <dbReference type="ARBA" id="ARBA00001959"/>
    </source>
</evidence>
<dbReference type="GO" id="GO:0005886">
    <property type="term" value="C:plasma membrane"/>
    <property type="evidence" value="ECO:0007669"/>
    <property type="project" value="UniProtKB-SubCell"/>
</dbReference>
<evidence type="ECO:0000256" key="5">
    <source>
        <dbReference type="ARBA" id="ARBA00011869"/>
    </source>
</evidence>
<evidence type="ECO:0000256" key="7">
    <source>
        <dbReference type="ARBA" id="ARBA00022475"/>
    </source>
</evidence>
<comment type="catalytic activity">
    <reaction evidence="15 16 17">
        <text>oxaloacetate + 2 Na(+)(in) + H(+) = pyruvate + 2 Na(+)(out) + CO2</text>
        <dbReference type="Rhea" id="RHEA:57724"/>
        <dbReference type="ChEBI" id="CHEBI:15361"/>
        <dbReference type="ChEBI" id="CHEBI:15378"/>
        <dbReference type="ChEBI" id="CHEBI:16452"/>
        <dbReference type="ChEBI" id="CHEBI:16526"/>
        <dbReference type="ChEBI" id="CHEBI:29101"/>
        <dbReference type="EC" id="7.2.4.2"/>
    </reaction>
</comment>
<keyword evidence="11 16" id="KW-0915">Sodium</keyword>
<name>A0A3P3VRH7_9GAMM</name>
<comment type="function">
    <text evidence="2 16 17">Catalyzes the decarboxylation of oxaloacetate coupled to Na(+) translocation.</text>
</comment>
<dbReference type="InterPro" id="IPR005899">
    <property type="entry name" value="Na_pump_deCOase"/>
</dbReference>
<evidence type="ECO:0000313" key="20">
    <source>
        <dbReference type="Proteomes" id="UP000280792"/>
    </source>
</evidence>
<dbReference type="GO" id="GO:0015081">
    <property type="term" value="F:sodium ion transmembrane transporter activity"/>
    <property type="evidence" value="ECO:0007669"/>
    <property type="project" value="UniProtKB-UniRule"/>
</dbReference>
<dbReference type="NCBIfam" id="TIGR01195">
    <property type="entry name" value="oadG_fam"/>
    <property type="match status" value="1"/>
</dbReference>
<evidence type="ECO:0000256" key="2">
    <source>
        <dbReference type="ARBA" id="ARBA00003002"/>
    </source>
</evidence>
<dbReference type="AlphaFoldDB" id="A0A3P3VRH7"/>
<comment type="caution">
    <text evidence="19">The sequence shown here is derived from an EMBL/GenBank/DDBJ whole genome shotgun (WGS) entry which is preliminary data.</text>
</comment>
<evidence type="ECO:0000256" key="9">
    <source>
        <dbReference type="ARBA" id="ARBA00022967"/>
    </source>
</evidence>
<dbReference type="Proteomes" id="UP000280792">
    <property type="component" value="Unassembled WGS sequence"/>
</dbReference>
<reference evidence="19 20" key="2">
    <citation type="submission" date="2018-12" db="EMBL/GenBank/DDBJ databases">
        <title>Simiduia agarivorans gen. nov., sp. nov., a marine, agarolytic bacterium isolated from shallow coastal water from Keelung, Taiwan.</title>
        <authorList>
            <person name="Shieh W.Y."/>
        </authorList>
    </citation>
    <scope>NUCLEOTIDE SEQUENCE [LARGE SCALE GENOMIC DNA]</scope>
    <source>
        <strain evidence="19 20">GTF-13</strain>
    </source>
</reference>
<evidence type="ECO:0000256" key="11">
    <source>
        <dbReference type="ARBA" id="ARBA00023053"/>
    </source>
</evidence>
<keyword evidence="8 16" id="KW-0812">Transmembrane</keyword>
<accession>A0A3P3VRH7</accession>
<keyword evidence="14 16" id="KW-0739">Sodium transport</keyword>
<evidence type="ECO:0000256" key="13">
    <source>
        <dbReference type="ARBA" id="ARBA00023136"/>
    </source>
</evidence>
<dbReference type="EC" id="7.2.4.2" evidence="16"/>
<evidence type="ECO:0000256" key="12">
    <source>
        <dbReference type="ARBA" id="ARBA00023065"/>
    </source>
</evidence>
<evidence type="ECO:0000256" key="15">
    <source>
        <dbReference type="ARBA" id="ARBA00048176"/>
    </source>
</evidence>
<protein>
    <recommendedName>
        <fullName evidence="16">Probable oxaloacetate decarboxylase gamma chain</fullName>
        <ecNumber evidence="16">7.2.4.2</ecNumber>
    </recommendedName>
</protein>
<evidence type="ECO:0000256" key="14">
    <source>
        <dbReference type="ARBA" id="ARBA00023201"/>
    </source>
</evidence>
<evidence type="ECO:0000256" key="16">
    <source>
        <dbReference type="HAMAP-Rule" id="MF_00404"/>
    </source>
</evidence>
<comment type="subunit">
    <text evidence="5 16">Heterotrimer of an alpha, a beta and a gamma subunit.</text>
</comment>
<evidence type="ECO:0000256" key="10">
    <source>
        <dbReference type="ARBA" id="ARBA00022989"/>
    </source>
</evidence>
<sequence length="83" mass="9072">MTQPDLMSEGINLMLFGMGFVFVFLALLVVSTTAMSKIVGRFDSNEPEPVASRPAAAPQGGPAQDQKLLSIINEAIRQHRERK</sequence>
<dbReference type="GO" id="GO:0008948">
    <property type="term" value="F:oxaloacetate decarboxylase activity"/>
    <property type="evidence" value="ECO:0007669"/>
    <property type="project" value="UniProtKB-UniRule"/>
</dbReference>
<comment type="cofactor">
    <cofactor evidence="1 16 17">
        <name>Na(+)</name>
        <dbReference type="ChEBI" id="CHEBI:29101"/>
    </cofactor>
</comment>
<evidence type="ECO:0000256" key="6">
    <source>
        <dbReference type="ARBA" id="ARBA00022448"/>
    </source>
</evidence>
<evidence type="ECO:0000256" key="4">
    <source>
        <dbReference type="ARBA" id="ARBA00005844"/>
    </source>
</evidence>
<evidence type="ECO:0000256" key="3">
    <source>
        <dbReference type="ARBA" id="ARBA00004162"/>
    </source>
</evidence>
<keyword evidence="7 16" id="KW-1003">Cell membrane</keyword>
<evidence type="ECO:0000256" key="17">
    <source>
        <dbReference type="RuleBase" id="RU004278"/>
    </source>
</evidence>
<keyword evidence="6 16" id="KW-0813">Transport</keyword>
<dbReference type="InterPro" id="IPR023424">
    <property type="entry name" value="OadG"/>
</dbReference>
<reference evidence="19 20" key="1">
    <citation type="submission" date="2018-08" db="EMBL/GenBank/DDBJ databases">
        <authorList>
            <person name="Khan S.A."/>
        </authorList>
    </citation>
    <scope>NUCLEOTIDE SEQUENCE [LARGE SCALE GENOMIC DNA]</scope>
    <source>
        <strain evidence="19 20">GTF-13</strain>
    </source>
</reference>
<keyword evidence="20" id="KW-1185">Reference proteome</keyword>
<keyword evidence="12 16" id="KW-0406">Ion transport</keyword>
<comment type="subcellular location">
    <subcellularLocation>
        <location evidence="3 16 17">Cell membrane</location>
        <topology evidence="3 16 17">Single-pass membrane protein</topology>
    </subcellularLocation>
</comment>
<keyword evidence="13 16" id="KW-0472">Membrane</keyword>
<evidence type="ECO:0000256" key="8">
    <source>
        <dbReference type="ARBA" id="ARBA00022692"/>
    </source>
</evidence>
<proteinExistence type="inferred from homology"/>
<keyword evidence="10 16" id="KW-1133">Transmembrane helix</keyword>
<evidence type="ECO:0000313" key="19">
    <source>
        <dbReference type="EMBL" id="RRJ85054.1"/>
    </source>
</evidence>
<organism evidence="19 20">
    <name type="scientific">Aestuariirhabdus litorea</name>
    <dbReference type="NCBI Taxonomy" id="2528527"/>
    <lineage>
        <taxon>Bacteria</taxon>
        <taxon>Pseudomonadati</taxon>
        <taxon>Pseudomonadota</taxon>
        <taxon>Gammaproteobacteria</taxon>
        <taxon>Oceanospirillales</taxon>
        <taxon>Aestuariirhabdaceae</taxon>
        <taxon>Aestuariirhabdus</taxon>
    </lineage>
</organism>
<dbReference type="RefSeq" id="WP_125015484.1">
    <property type="nucleotide sequence ID" value="NZ_QWEZ01000001.1"/>
</dbReference>
<gene>
    <name evidence="16" type="primary">oadG</name>
    <name evidence="19" type="ORF">D0544_08245</name>
</gene>
<dbReference type="Pfam" id="PF04277">
    <property type="entry name" value="OAD_gamma"/>
    <property type="match status" value="1"/>
</dbReference>
<evidence type="ECO:0000256" key="18">
    <source>
        <dbReference type="SAM" id="MobiDB-lite"/>
    </source>
</evidence>
<feature type="transmembrane region" description="Helical" evidence="16 17">
    <location>
        <begin position="12"/>
        <end position="31"/>
    </location>
</feature>
<comment type="similarity">
    <text evidence="4 16 17">Belongs to the OadG family.</text>
</comment>
<feature type="region of interest" description="Disordered" evidence="18">
    <location>
        <begin position="43"/>
        <end position="64"/>
    </location>
</feature>